<sequence length="277" mass="26466">MFSYIAVLCLLGVAAAAPSGIHGAALVTAVDEVSIPRYGFNYAVNDPHTGDHKAQTESRDGGVVKGSYSLTEPDGTLRVVDYSADPVSGFNAVVKRVGPAAHPHTHVTHPVVHKQVVSHGASALVAPVGAVPLGSVAGLGHGGHGLAHDGFGLGLGHAGLGYSGLGHAGLGWGHAGIGHAGLGHAGIGLAGLGHAGIGHAGLGHAGLGHAGLGHAGIGHAGLGHAGLGHAGIGHADIGLLGHGGLGYGGLGHGGLGHGGLGHAGLGLGGLGYGGLKH</sequence>
<gene>
    <name evidence="6" type="ORF">O3G_MSEX003152</name>
</gene>
<dbReference type="GO" id="GO:0005615">
    <property type="term" value="C:extracellular space"/>
    <property type="evidence" value="ECO:0007669"/>
    <property type="project" value="TreeGrafter"/>
</dbReference>
<evidence type="ECO:0000256" key="3">
    <source>
        <dbReference type="PROSITE-ProRule" id="PRU00497"/>
    </source>
</evidence>
<dbReference type="GO" id="GO:0042302">
    <property type="term" value="F:structural constituent of cuticle"/>
    <property type="evidence" value="ECO:0007669"/>
    <property type="project" value="UniProtKB-UniRule"/>
</dbReference>
<dbReference type="GO" id="GO:0031012">
    <property type="term" value="C:extracellular matrix"/>
    <property type="evidence" value="ECO:0007669"/>
    <property type="project" value="TreeGrafter"/>
</dbReference>
<dbReference type="AlphaFoldDB" id="A0A921YQK0"/>
<organism evidence="6 7">
    <name type="scientific">Manduca sexta</name>
    <name type="common">Tobacco hawkmoth</name>
    <name type="synonym">Tobacco hornworm</name>
    <dbReference type="NCBI Taxonomy" id="7130"/>
    <lineage>
        <taxon>Eukaryota</taxon>
        <taxon>Metazoa</taxon>
        <taxon>Ecdysozoa</taxon>
        <taxon>Arthropoda</taxon>
        <taxon>Hexapoda</taxon>
        <taxon>Insecta</taxon>
        <taxon>Pterygota</taxon>
        <taxon>Neoptera</taxon>
        <taxon>Endopterygota</taxon>
        <taxon>Lepidoptera</taxon>
        <taxon>Glossata</taxon>
        <taxon>Ditrysia</taxon>
        <taxon>Bombycoidea</taxon>
        <taxon>Sphingidae</taxon>
        <taxon>Sphinginae</taxon>
        <taxon>Sphingini</taxon>
        <taxon>Manduca</taxon>
    </lineage>
</organism>
<name>A0A921YQK0_MANSE</name>
<comment type="caution">
    <text evidence="6">The sequence shown here is derived from an EMBL/GenBank/DDBJ whole genome shotgun (WGS) entry which is preliminary data.</text>
</comment>
<proteinExistence type="predicted"/>
<evidence type="ECO:0000313" key="6">
    <source>
        <dbReference type="EMBL" id="KAG6444001.1"/>
    </source>
</evidence>
<feature type="signal peptide" evidence="5">
    <location>
        <begin position="1"/>
        <end position="16"/>
    </location>
</feature>
<dbReference type="InterPro" id="IPR000618">
    <property type="entry name" value="Insect_cuticle"/>
</dbReference>
<keyword evidence="2 5" id="KW-0732">Signal</keyword>
<dbReference type="PRINTS" id="PR00947">
    <property type="entry name" value="CUTICLE"/>
</dbReference>
<dbReference type="PANTHER" id="PTHR12236:SF95">
    <property type="entry name" value="CUTICULAR PROTEIN 76BD, ISOFORM C-RELATED"/>
    <property type="match status" value="1"/>
</dbReference>
<dbReference type="OrthoDB" id="6423516at2759"/>
<dbReference type="Pfam" id="PF00379">
    <property type="entry name" value="Chitin_bind_4"/>
    <property type="match status" value="1"/>
</dbReference>
<dbReference type="EMBL" id="JH668307">
    <property type="protein sequence ID" value="KAG6444002.1"/>
    <property type="molecule type" value="Genomic_DNA"/>
</dbReference>
<dbReference type="PANTHER" id="PTHR12236">
    <property type="entry name" value="STRUCTURAL CONTITUENT OF CUTICLE"/>
    <property type="match status" value="1"/>
</dbReference>
<protein>
    <recommendedName>
        <fullName evidence="8">Cuticle protein</fullName>
    </recommendedName>
</protein>
<dbReference type="EMBL" id="JH668307">
    <property type="protein sequence ID" value="KAG6444001.1"/>
    <property type="molecule type" value="Genomic_DNA"/>
</dbReference>
<evidence type="ECO:0000256" key="4">
    <source>
        <dbReference type="SAM" id="MobiDB-lite"/>
    </source>
</evidence>
<feature type="compositionally biased region" description="Basic and acidic residues" evidence="4">
    <location>
        <begin position="48"/>
        <end position="62"/>
    </location>
</feature>
<evidence type="ECO:0008006" key="8">
    <source>
        <dbReference type="Google" id="ProtNLM"/>
    </source>
</evidence>
<dbReference type="InterPro" id="IPR051217">
    <property type="entry name" value="Insect_Cuticle_Struc_Prot"/>
</dbReference>
<reference evidence="6" key="2">
    <citation type="submission" date="2020-12" db="EMBL/GenBank/DDBJ databases">
        <authorList>
            <person name="Kanost M."/>
        </authorList>
    </citation>
    <scope>NUCLEOTIDE SEQUENCE</scope>
</reference>
<dbReference type="PROSITE" id="PS00233">
    <property type="entry name" value="CHIT_BIND_RR_1"/>
    <property type="match status" value="1"/>
</dbReference>
<feature type="region of interest" description="Disordered" evidence="4">
    <location>
        <begin position="48"/>
        <end position="67"/>
    </location>
</feature>
<evidence type="ECO:0000256" key="2">
    <source>
        <dbReference type="ARBA" id="ARBA00022729"/>
    </source>
</evidence>
<keyword evidence="1 3" id="KW-0193">Cuticle</keyword>
<keyword evidence="7" id="KW-1185">Reference proteome</keyword>
<reference evidence="6" key="1">
    <citation type="journal article" date="2016" name="Insect Biochem. Mol. Biol.">
        <title>Multifaceted biological insights from a draft genome sequence of the tobacco hornworm moth, Manduca sexta.</title>
        <authorList>
            <person name="Kanost M.R."/>
            <person name="Arrese E.L."/>
            <person name="Cao X."/>
            <person name="Chen Y.R."/>
            <person name="Chellapilla S."/>
            <person name="Goldsmith M.R."/>
            <person name="Grosse-Wilde E."/>
            <person name="Heckel D.G."/>
            <person name="Herndon N."/>
            <person name="Jiang H."/>
            <person name="Papanicolaou A."/>
            <person name="Qu J."/>
            <person name="Soulages J.L."/>
            <person name="Vogel H."/>
            <person name="Walters J."/>
            <person name="Waterhouse R.M."/>
            <person name="Ahn S.J."/>
            <person name="Almeida F.C."/>
            <person name="An C."/>
            <person name="Aqrawi P."/>
            <person name="Bretschneider A."/>
            <person name="Bryant W.B."/>
            <person name="Bucks S."/>
            <person name="Chao H."/>
            <person name="Chevignon G."/>
            <person name="Christen J.M."/>
            <person name="Clarke D.F."/>
            <person name="Dittmer N.T."/>
            <person name="Ferguson L.C.F."/>
            <person name="Garavelou S."/>
            <person name="Gordon K.H.J."/>
            <person name="Gunaratna R.T."/>
            <person name="Han Y."/>
            <person name="Hauser F."/>
            <person name="He Y."/>
            <person name="Heidel-Fischer H."/>
            <person name="Hirsh A."/>
            <person name="Hu Y."/>
            <person name="Jiang H."/>
            <person name="Kalra D."/>
            <person name="Klinner C."/>
            <person name="Konig C."/>
            <person name="Kovar C."/>
            <person name="Kroll A.R."/>
            <person name="Kuwar S.S."/>
            <person name="Lee S.L."/>
            <person name="Lehman R."/>
            <person name="Li K."/>
            <person name="Li Z."/>
            <person name="Liang H."/>
            <person name="Lovelace S."/>
            <person name="Lu Z."/>
            <person name="Mansfield J.H."/>
            <person name="McCulloch K.J."/>
            <person name="Mathew T."/>
            <person name="Morton B."/>
            <person name="Muzny D.M."/>
            <person name="Neunemann D."/>
            <person name="Ongeri F."/>
            <person name="Pauchet Y."/>
            <person name="Pu L.L."/>
            <person name="Pyrousis I."/>
            <person name="Rao X.J."/>
            <person name="Redding A."/>
            <person name="Roesel C."/>
            <person name="Sanchez-Gracia A."/>
            <person name="Schaack S."/>
            <person name="Shukla A."/>
            <person name="Tetreau G."/>
            <person name="Wang Y."/>
            <person name="Xiong G.H."/>
            <person name="Traut W."/>
            <person name="Walsh T.K."/>
            <person name="Worley K.C."/>
            <person name="Wu D."/>
            <person name="Wu W."/>
            <person name="Wu Y.Q."/>
            <person name="Zhang X."/>
            <person name="Zou Z."/>
            <person name="Zucker H."/>
            <person name="Briscoe A.D."/>
            <person name="Burmester T."/>
            <person name="Clem R.J."/>
            <person name="Feyereisen R."/>
            <person name="Grimmelikhuijzen C.J.P."/>
            <person name="Hamodrakas S.J."/>
            <person name="Hansson B.S."/>
            <person name="Huguet E."/>
            <person name="Jermiin L.S."/>
            <person name="Lan Q."/>
            <person name="Lehman H.K."/>
            <person name="Lorenzen M."/>
            <person name="Merzendorfer H."/>
            <person name="Michalopoulos I."/>
            <person name="Morton D.B."/>
            <person name="Muthukrishnan S."/>
            <person name="Oakeshott J.G."/>
            <person name="Palmer W."/>
            <person name="Park Y."/>
            <person name="Passarelli A.L."/>
            <person name="Rozas J."/>
            <person name="Schwartz L.M."/>
            <person name="Smith W."/>
            <person name="Southgate A."/>
            <person name="Vilcinskas A."/>
            <person name="Vogt R."/>
            <person name="Wang P."/>
            <person name="Werren J."/>
            <person name="Yu X.Q."/>
            <person name="Zhou J.J."/>
            <person name="Brown S.J."/>
            <person name="Scherer S.E."/>
            <person name="Richards S."/>
            <person name="Blissard G.W."/>
        </authorList>
    </citation>
    <scope>NUCLEOTIDE SEQUENCE</scope>
</reference>
<dbReference type="PROSITE" id="PS51155">
    <property type="entry name" value="CHIT_BIND_RR_2"/>
    <property type="match status" value="1"/>
</dbReference>
<feature type="chain" id="PRO_5038276302" description="Cuticle protein" evidence="5">
    <location>
        <begin position="17"/>
        <end position="277"/>
    </location>
</feature>
<accession>A0A921YQK0</accession>
<dbReference type="InterPro" id="IPR031311">
    <property type="entry name" value="CHIT_BIND_RR_consensus"/>
</dbReference>
<evidence type="ECO:0000313" key="7">
    <source>
        <dbReference type="Proteomes" id="UP000791440"/>
    </source>
</evidence>
<evidence type="ECO:0000256" key="5">
    <source>
        <dbReference type="SAM" id="SignalP"/>
    </source>
</evidence>
<evidence type="ECO:0000256" key="1">
    <source>
        <dbReference type="ARBA" id="ARBA00022460"/>
    </source>
</evidence>
<dbReference type="Proteomes" id="UP000791440">
    <property type="component" value="Unassembled WGS sequence"/>
</dbReference>